<proteinExistence type="inferred from homology"/>
<dbReference type="RefSeq" id="WP_087738422.1">
    <property type="nucleotide sequence ID" value="NZ_CYGY02000068.1"/>
</dbReference>
<protein>
    <submittedName>
        <fullName evidence="4">Dinucleotide-utilizing enzyme</fullName>
    </submittedName>
</protein>
<dbReference type="GO" id="GO:0009435">
    <property type="term" value="P:NAD+ biosynthetic process"/>
    <property type="evidence" value="ECO:0007669"/>
    <property type="project" value="InterPro"/>
</dbReference>
<dbReference type="PANTHER" id="PTHR31873">
    <property type="entry name" value="L-ASPARTATE DEHYDROGENASE-RELATED"/>
    <property type="match status" value="1"/>
</dbReference>
<comment type="caution">
    <text evidence="4">The sequence shown here is derived from an EMBL/GenBank/DDBJ whole genome shotgun (WGS) entry which is preliminary data.</text>
</comment>
<organism evidence="4 5">
    <name type="scientific">Paraburkholderia piptadeniae</name>
    <dbReference type="NCBI Taxonomy" id="1701573"/>
    <lineage>
        <taxon>Bacteria</taxon>
        <taxon>Pseudomonadati</taxon>
        <taxon>Pseudomonadota</taxon>
        <taxon>Betaproteobacteria</taxon>
        <taxon>Burkholderiales</taxon>
        <taxon>Burkholderiaceae</taxon>
        <taxon>Paraburkholderia</taxon>
    </lineage>
</organism>
<dbReference type="Gene3D" id="3.40.50.720">
    <property type="entry name" value="NAD(P)-binding Rossmann-like Domain"/>
    <property type="match status" value="1"/>
</dbReference>
<keyword evidence="5" id="KW-1185">Reference proteome</keyword>
<dbReference type="Gene3D" id="3.30.360.10">
    <property type="entry name" value="Dihydrodipicolinate Reductase, domain 2"/>
    <property type="match status" value="1"/>
</dbReference>
<dbReference type="SUPFAM" id="SSF51735">
    <property type="entry name" value="NAD(P)-binding Rossmann-fold domains"/>
    <property type="match status" value="1"/>
</dbReference>
<feature type="domain" description="Aspartate dehydrogenase" evidence="2">
    <location>
        <begin position="151"/>
        <end position="233"/>
    </location>
</feature>
<name>A0A1N7SR66_9BURK</name>
<feature type="domain" description="Aspartate/homoserine dehydrogenase NAD-binding" evidence="3">
    <location>
        <begin position="7"/>
        <end position="110"/>
    </location>
</feature>
<comment type="similarity">
    <text evidence="1">Belongs to the L-aspartate dehydrogenase family.</text>
</comment>
<dbReference type="EMBL" id="CYGY02000068">
    <property type="protein sequence ID" value="SIT49427.1"/>
    <property type="molecule type" value="Genomic_DNA"/>
</dbReference>
<dbReference type="Proteomes" id="UP000195569">
    <property type="component" value="Unassembled WGS sequence"/>
</dbReference>
<dbReference type="GO" id="GO:0033735">
    <property type="term" value="F:aspartate dehydrogenase [NAD(P)+] activity"/>
    <property type="evidence" value="ECO:0007669"/>
    <property type="project" value="InterPro"/>
</dbReference>
<accession>A0A1N7SR66</accession>
<dbReference type="Pfam" id="PF01958">
    <property type="entry name" value="Asp_DH_C"/>
    <property type="match status" value="1"/>
</dbReference>
<evidence type="ECO:0000256" key="1">
    <source>
        <dbReference type="ARBA" id="ARBA00008331"/>
    </source>
</evidence>
<dbReference type="PANTHER" id="PTHR31873:SF6">
    <property type="entry name" value="ASPARTATE DEHYDROGENASE DOMAIN-CONTAINING PROTEIN"/>
    <property type="match status" value="1"/>
</dbReference>
<dbReference type="Pfam" id="PF03447">
    <property type="entry name" value="NAD_binding_3"/>
    <property type="match status" value="1"/>
</dbReference>
<dbReference type="GO" id="GO:0050661">
    <property type="term" value="F:NADP binding"/>
    <property type="evidence" value="ECO:0007669"/>
    <property type="project" value="InterPro"/>
</dbReference>
<evidence type="ECO:0000313" key="5">
    <source>
        <dbReference type="Proteomes" id="UP000195569"/>
    </source>
</evidence>
<dbReference type="InterPro" id="IPR005106">
    <property type="entry name" value="Asp/hSer_DH_NAD-bd"/>
</dbReference>
<dbReference type="InterPro" id="IPR036291">
    <property type="entry name" value="NAD(P)-bd_dom_sf"/>
</dbReference>
<evidence type="ECO:0000259" key="3">
    <source>
        <dbReference type="Pfam" id="PF03447"/>
    </source>
</evidence>
<evidence type="ECO:0000313" key="4">
    <source>
        <dbReference type="EMBL" id="SIT49427.1"/>
    </source>
</evidence>
<dbReference type="SUPFAM" id="SSF55347">
    <property type="entry name" value="Glyceraldehyde-3-phosphate dehydrogenase-like, C-terminal domain"/>
    <property type="match status" value="1"/>
</dbReference>
<dbReference type="OrthoDB" id="7056904at2"/>
<gene>
    <name evidence="4" type="ORF">BN2476_680135</name>
</gene>
<dbReference type="InterPro" id="IPR002811">
    <property type="entry name" value="Asp_DH"/>
</dbReference>
<reference evidence="4" key="1">
    <citation type="submission" date="2016-12" db="EMBL/GenBank/DDBJ databases">
        <authorList>
            <person name="Moulin L."/>
        </authorList>
    </citation>
    <scope>NUCLEOTIDE SEQUENCE [LARGE SCALE GENOMIC DNA]</scope>
    <source>
        <strain evidence="4">STM 7183</strain>
    </source>
</reference>
<dbReference type="AlphaFoldDB" id="A0A1N7SR66"/>
<evidence type="ECO:0000259" key="2">
    <source>
        <dbReference type="Pfam" id="PF01958"/>
    </source>
</evidence>
<sequence length="250" mass="26311">MNVGIIGAGRLGQSLARSLIAAGHRVAFILSRDGSRAIALPAVCHLTCLEEADIKGVDLVVEAASPEAVRQHGATILQFCDLAVLSTTALADAPTERALAESAGQHRTRLTLLSGGIVGLDGLHAVGLELLHVEIVTTKTPSAWGIPNHEGPIVIFDGSTREACERFPRNVNVHASVAHASIGFDRCKSVLMSDPDASALTQCVTVKGEDFGWTISLHSQSIGGVTGSLTPRSLLGNVHRLLDEKQKAQR</sequence>